<comment type="caution">
    <text evidence="10">The sequence shown here is derived from an EMBL/GenBank/DDBJ whole genome shotgun (WGS) entry which is preliminary data.</text>
</comment>
<name>A0A9Q4B4I7_SALAG</name>
<keyword evidence="7 9" id="KW-0472">Membrane</keyword>
<comment type="similarity">
    <text evidence="2">Belongs to the BCCT transporter (TC 2.A.15) family.</text>
</comment>
<feature type="transmembrane region" description="Helical" evidence="9">
    <location>
        <begin position="147"/>
        <end position="165"/>
    </location>
</feature>
<dbReference type="InterPro" id="IPR000060">
    <property type="entry name" value="BCCT_transptr"/>
</dbReference>
<dbReference type="GO" id="GO:0005886">
    <property type="term" value="C:plasma membrane"/>
    <property type="evidence" value="ECO:0007669"/>
    <property type="project" value="UniProtKB-SubCell"/>
</dbReference>
<evidence type="ECO:0000256" key="7">
    <source>
        <dbReference type="ARBA" id="ARBA00023136"/>
    </source>
</evidence>
<dbReference type="PANTHER" id="PTHR30047:SF7">
    <property type="entry name" value="HIGH-AFFINITY CHOLINE TRANSPORT PROTEIN"/>
    <property type="match status" value="1"/>
</dbReference>
<feature type="compositionally biased region" description="Basic and acidic residues" evidence="8">
    <location>
        <begin position="631"/>
        <end position="652"/>
    </location>
</feature>
<keyword evidence="11" id="KW-1185">Reference proteome</keyword>
<comment type="subcellular location">
    <subcellularLocation>
        <location evidence="1">Cell membrane</location>
        <topology evidence="1">Multi-pass membrane protein</topology>
    </subcellularLocation>
</comment>
<feature type="region of interest" description="Disordered" evidence="8">
    <location>
        <begin position="622"/>
        <end position="652"/>
    </location>
</feature>
<evidence type="ECO:0000256" key="5">
    <source>
        <dbReference type="ARBA" id="ARBA00022692"/>
    </source>
</evidence>
<feature type="transmembrane region" description="Helical" evidence="9">
    <location>
        <begin position="444"/>
        <end position="463"/>
    </location>
</feature>
<dbReference type="EMBL" id="JABXYM010000001">
    <property type="protein sequence ID" value="MCR6097840.1"/>
    <property type="molecule type" value="Genomic_DNA"/>
</dbReference>
<keyword evidence="5 9" id="KW-0812">Transmembrane</keyword>
<evidence type="ECO:0000256" key="3">
    <source>
        <dbReference type="ARBA" id="ARBA00022448"/>
    </source>
</evidence>
<reference evidence="10" key="1">
    <citation type="submission" date="2020-06" db="EMBL/GenBank/DDBJ databases">
        <title>Insight into the genomes of haloalkaliphilic bacilli from Kenyan soda lakes.</title>
        <authorList>
            <person name="Mwirichia R."/>
            <person name="Villamizar G.C."/>
            <person name="Poehlein A."/>
            <person name="Mugweru J."/>
            <person name="Kipnyargis A."/>
            <person name="Kiplimo D."/>
            <person name="Orwa P."/>
            <person name="Daniel R."/>
        </authorList>
    </citation>
    <scope>NUCLEOTIDE SEQUENCE</scope>
    <source>
        <strain evidence="10">B1096_S55</strain>
    </source>
</reference>
<evidence type="ECO:0000256" key="2">
    <source>
        <dbReference type="ARBA" id="ARBA00005658"/>
    </source>
</evidence>
<keyword evidence="6 9" id="KW-1133">Transmembrane helix</keyword>
<feature type="transmembrane region" description="Helical" evidence="9">
    <location>
        <begin position="91"/>
        <end position="112"/>
    </location>
</feature>
<feature type="transmembrane region" description="Helical" evidence="9">
    <location>
        <begin position="196"/>
        <end position="214"/>
    </location>
</feature>
<evidence type="ECO:0000256" key="1">
    <source>
        <dbReference type="ARBA" id="ARBA00004651"/>
    </source>
</evidence>
<evidence type="ECO:0000313" key="10">
    <source>
        <dbReference type="EMBL" id="MCR6097840.1"/>
    </source>
</evidence>
<feature type="transmembrane region" description="Helical" evidence="9">
    <location>
        <begin position="234"/>
        <end position="253"/>
    </location>
</feature>
<feature type="transmembrane region" description="Helical" evidence="9">
    <location>
        <begin position="51"/>
        <end position="71"/>
    </location>
</feature>
<keyword evidence="3" id="KW-0813">Transport</keyword>
<dbReference type="NCBIfam" id="TIGR00842">
    <property type="entry name" value="bcct"/>
    <property type="match status" value="1"/>
</dbReference>
<dbReference type="Proteomes" id="UP001057753">
    <property type="component" value="Unassembled WGS sequence"/>
</dbReference>
<dbReference type="GO" id="GO:0022857">
    <property type="term" value="F:transmembrane transporter activity"/>
    <property type="evidence" value="ECO:0007669"/>
    <property type="project" value="InterPro"/>
</dbReference>
<evidence type="ECO:0000256" key="6">
    <source>
        <dbReference type="ARBA" id="ARBA00022989"/>
    </source>
</evidence>
<organism evidence="10 11">
    <name type="scientific">Salipaludibacillus agaradhaerens</name>
    <name type="common">Bacillus agaradhaerens</name>
    <dbReference type="NCBI Taxonomy" id="76935"/>
    <lineage>
        <taxon>Bacteria</taxon>
        <taxon>Bacillati</taxon>
        <taxon>Bacillota</taxon>
        <taxon>Bacilli</taxon>
        <taxon>Bacillales</taxon>
        <taxon>Bacillaceae</taxon>
    </lineage>
</organism>
<dbReference type="PANTHER" id="PTHR30047">
    <property type="entry name" value="HIGH-AFFINITY CHOLINE TRANSPORT PROTEIN-RELATED"/>
    <property type="match status" value="1"/>
</dbReference>
<feature type="transmembrane region" description="Helical" evidence="9">
    <location>
        <begin position="12"/>
        <end position="31"/>
    </location>
</feature>
<feature type="transmembrane region" description="Helical" evidence="9">
    <location>
        <begin position="350"/>
        <end position="373"/>
    </location>
</feature>
<accession>A0A9Q4B4I7</accession>
<keyword evidence="4" id="KW-1003">Cell membrane</keyword>
<evidence type="ECO:0000256" key="4">
    <source>
        <dbReference type="ARBA" id="ARBA00022475"/>
    </source>
</evidence>
<gene>
    <name evidence="10" type="ORF">HXA33_14990</name>
</gene>
<evidence type="ECO:0000256" key="9">
    <source>
        <dbReference type="SAM" id="Phobius"/>
    </source>
</evidence>
<protein>
    <submittedName>
        <fullName evidence="10">BCCT family transporter</fullName>
    </submittedName>
</protein>
<feature type="transmembrane region" description="Helical" evidence="9">
    <location>
        <begin position="393"/>
        <end position="423"/>
    </location>
</feature>
<dbReference type="AlphaFoldDB" id="A0A9Q4B4I7"/>
<evidence type="ECO:0000256" key="8">
    <source>
        <dbReference type="SAM" id="MobiDB-lite"/>
    </source>
</evidence>
<feature type="transmembrane region" description="Helical" evidence="9">
    <location>
        <begin position="320"/>
        <end position="338"/>
    </location>
</feature>
<feature type="transmembrane region" description="Helical" evidence="9">
    <location>
        <begin position="475"/>
        <end position="497"/>
    </location>
</feature>
<proteinExistence type="inferred from homology"/>
<dbReference type="Pfam" id="PF02028">
    <property type="entry name" value="BCCT"/>
    <property type="match status" value="1"/>
</dbReference>
<sequence>MEKYEYKTKKPNIVFYISAPLVALFVLWGAIGPGSLASISESALIFTLDNFGWFYMLSTAFFIAFVLFLAISPFGKLKLGKQHEKPEYKFFTWLGMLFSAGIGVGFVFWGVAEPVLYYFDPHPDYVNASDGVRAAAGLRYGVFHWALHPWAIFSLVALTLAYVQFRKDQPALISSAFHPILGDKAYGTFGKGIDTLAVLATSTGVATTFGLSALQISGGLSYLIEGIHNTATTQFTIIAIVTVLFIFSAATGVNKGIKILSTINLSIAALLLLFVIIVGPTLFIAQNFVTTLGGYIANVTQMSLDLDPFGDGEWLGNNTIFFWAWHISWAPFMGIFIARISRGRTIREFVAGVLIVPSVLAAIWFTSFGGSALDMILAGNEQIGTLVMDEVEVALFATLGHLPLSFITSLLAVLLIIIFFITSADSASYVLGAMTSSGSLNPKLSIKIIWGFLIAGTASVLLISGGLEGLQTASIVAALPFAFIMLVMMFSLLIMMGKDLKMDKLRKSKRERRKVKEEVYSGMKDTIYDDFKEEAYEEIKEDMYEQMKDDVYGDFKDDASGTLKTKVYEQVKEDVYEDFKEEAYEEIKEEVYEQVKDDVYNEIKQEVYEQFKDKIYEDLREDVGDQLPSNKNDEKKGEDVILKKNKRTDNDH</sequence>
<feature type="transmembrane region" description="Helical" evidence="9">
    <location>
        <begin position="265"/>
        <end position="285"/>
    </location>
</feature>
<evidence type="ECO:0000313" key="11">
    <source>
        <dbReference type="Proteomes" id="UP001057753"/>
    </source>
</evidence>
<dbReference type="RefSeq" id="WP_257840078.1">
    <property type="nucleotide sequence ID" value="NZ_JABXYQ010000001.1"/>
</dbReference>